<reference evidence="2 3" key="1">
    <citation type="submission" date="2016-11" db="EMBL/GenBank/DDBJ databases">
        <title>Draft Genome Assembly of Colletotrichum chlorophyti a pathogen of herbaceous plants.</title>
        <authorList>
            <person name="Gan P."/>
            <person name="Narusaka M."/>
            <person name="Tsushima A."/>
            <person name="Narusaka Y."/>
            <person name="Takano Y."/>
            <person name="Shirasu K."/>
        </authorList>
    </citation>
    <scope>NUCLEOTIDE SEQUENCE [LARGE SCALE GENOMIC DNA]</scope>
    <source>
        <strain evidence="2 3">NTL11</strain>
    </source>
</reference>
<keyword evidence="3" id="KW-1185">Reference proteome</keyword>
<evidence type="ECO:0000313" key="3">
    <source>
        <dbReference type="Proteomes" id="UP000186583"/>
    </source>
</evidence>
<gene>
    <name evidence="2" type="ORF">CCHL11_08996</name>
</gene>
<sequence>MNQFKEWTHETQAAVLDEVSAARDDVPERAHPRQPPPGHSSGHEDVQVERTDSSPRCPSYQWNPLPGFAHVDGDVKGPGYNDTFVDIVCVPCPGADPVETWARDPLPDGFFGRPEVVSGAVRELVGASILSPTANRYLPQVAHLWVRQGIRKEVSLARVLLYRHRELVEGVTLHELADDLIEQVWSMRHGEVRVGLSSVEATS</sequence>
<evidence type="ECO:0000313" key="2">
    <source>
        <dbReference type="EMBL" id="OLN89347.1"/>
    </source>
</evidence>
<name>A0A1Q8RWW1_9PEZI</name>
<comment type="caution">
    <text evidence="2">The sequence shown here is derived from an EMBL/GenBank/DDBJ whole genome shotgun (WGS) entry which is preliminary data.</text>
</comment>
<dbReference type="Proteomes" id="UP000186583">
    <property type="component" value="Unassembled WGS sequence"/>
</dbReference>
<protein>
    <submittedName>
        <fullName evidence="2">Uncharacterized protein</fullName>
    </submittedName>
</protein>
<evidence type="ECO:0000256" key="1">
    <source>
        <dbReference type="SAM" id="MobiDB-lite"/>
    </source>
</evidence>
<feature type="region of interest" description="Disordered" evidence="1">
    <location>
        <begin position="18"/>
        <end position="59"/>
    </location>
</feature>
<feature type="compositionally biased region" description="Basic and acidic residues" evidence="1">
    <location>
        <begin position="41"/>
        <end position="53"/>
    </location>
</feature>
<dbReference type="AlphaFoldDB" id="A0A1Q8RWW1"/>
<dbReference type="OrthoDB" id="361039at2759"/>
<accession>A0A1Q8RWW1</accession>
<organism evidence="2 3">
    <name type="scientific">Colletotrichum chlorophyti</name>
    <dbReference type="NCBI Taxonomy" id="708187"/>
    <lineage>
        <taxon>Eukaryota</taxon>
        <taxon>Fungi</taxon>
        <taxon>Dikarya</taxon>
        <taxon>Ascomycota</taxon>
        <taxon>Pezizomycotina</taxon>
        <taxon>Sordariomycetes</taxon>
        <taxon>Hypocreomycetidae</taxon>
        <taxon>Glomerellales</taxon>
        <taxon>Glomerellaceae</taxon>
        <taxon>Colletotrichum</taxon>
    </lineage>
</organism>
<dbReference type="EMBL" id="MPGH01000077">
    <property type="protein sequence ID" value="OLN89347.1"/>
    <property type="molecule type" value="Genomic_DNA"/>
</dbReference>
<proteinExistence type="predicted"/>
<feature type="compositionally biased region" description="Basic and acidic residues" evidence="1">
    <location>
        <begin position="20"/>
        <end position="31"/>
    </location>
</feature>